<evidence type="ECO:0000313" key="1">
    <source>
        <dbReference type="EMBL" id="KNE22295.1"/>
    </source>
</evidence>
<dbReference type="InterPro" id="IPR016181">
    <property type="entry name" value="Acyl_CoA_acyltransferase"/>
</dbReference>
<dbReference type="OrthoDB" id="9775804at2"/>
<keyword evidence="1" id="KW-0808">Transferase</keyword>
<organism evidence="1 2">
    <name type="scientific">Virgibacillus pantothenticus</name>
    <dbReference type="NCBI Taxonomy" id="1473"/>
    <lineage>
        <taxon>Bacteria</taxon>
        <taxon>Bacillati</taxon>
        <taxon>Bacillota</taxon>
        <taxon>Bacilli</taxon>
        <taxon>Bacillales</taxon>
        <taxon>Bacillaceae</taxon>
        <taxon>Virgibacillus</taxon>
    </lineage>
</organism>
<name>A0A0L0QUD1_VIRPA</name>
<sequence>MSIQYIESSVYEEEQIKALYDNVKWTAYTDDIPKLVKAIEHSLAVITAWDNNKLIGLIRVVGDGYTIIYVQDILVLEEYQNQGIGSELMQRILYKYHDVRQKVLLTNDAPDVRAFYEKNGFHSCDNEGLVAFAKMKE</sequence>
<dbReference type="AlphaFoldDB" id="A0A0L0QUD1"/>
<proteinExistence type="predicted"/>
<dbReference type="PANTHER" id="PTHR43233">
    <property type="entry name" value="FAMILY N-ACETYLTRANSFERASE, PUTATIVE (AFU_ORTHOLOGUE AFUA_6G03350)-RELATED"/>
    <property type="match status" value="1"/>
</dbReference>
<gene>
    <name evidence="1" type="ORF">AFK71_01295</name>
</gene>
<dbReference type="Gene3D" id="3.40.630.30">
    <property type="match status" value="1"/>
</dbReference>
<dbReference type="RefSeq" id="WP_050349766.1">
    <property type="nucleotide sequence ID" value="NZ_CP073011.1"/>
</dbReference>
<dbReference type="EMBL" id="LGTO01000002">
    <property type="protein sequence ID" value="KNE22295.1"/>
    <property type="molecule type" value="Genomic_DNA"/>
</dbReference>
<dbReference type="CDD" id="cd04301">
    <property type="entry name" value="NAT_SF"/>
    <property type="match status" value="1"/>
</dbReference>
<comment type="caution">
    <text evidence="1">The sequence shown here is derived from an EMBL/GenBank/DDBJ whole genome shotgun (WGS) entry which is preliminary data.</text>
</comment>
<protein>
    <submittedName>
        <fullName evidence="1">GNAT family acetyltransferase</fullName>
    </submittedName>
</protein>
<dbReference type="PANTHER" id="PTHR43233:SF1">
    <property type="entry name" value="FAMILY N-ACETYLTRANSFERASE, PUTATIVE (AFU_ORTHOLOGUE AFUA_6G03350)-RELATED"/>
    <property type="match status" value="1"/>
</dbReference>
<dbReference type="GO" id="GO:0016747">
    <property type="term" value="F:acyltransferase activity, transferring groups other than amino-acyl groups"/>
    <property type="evidence" value="ECO:0007669"/>
    <property type="project" value="InterPro"/>
</dbReference>
<dbReference type="SUPFAM" id="SSF55729">
    <property type="entry name" value="Acyl-CoA N-acyltransferases (Nat)"/>
    <property type="match status" value="1"/>
</dbReference>
<dbReference type="Proteomes" id="UP000036780">
    <property type="component" value="Unassembled WGS sequence"/>
</dbReference>
<dbReference type="PROSITE" id="PS51186">
    <property type="entry name" value="GNAT"/>
    <property type="match status" value="1"/>
</dbReference>
<keyword evidence="2" id="KW-1185">Reference proteome</keyword>
<dbReference type="InterPro" id="IPR053144">
    <property type="entry name" value="Acetyltransferase_Butenolide"/>
</dbReference>
<evidence type="ECO:0000313" key="2">
    <source>
        <dbReference type="Proteomes" id="UP000036780"/>
    </source>
</evidence>
<reference evidence="2" key="1">
    <citation type="submission" date="2015-07" db="EMBL/GenBank/DDBJ databases">
        <title>Fjat-10053 dsm26.</title>
        <authorList>
            <person name="Liu B."/>
            <person name="Wang J."/>
            <person name="Zhu Y."/>
            <person name="Liu G."/>
            <person name="Chen Q."/>
            <person name="Chen Z."/>
            <person name="Lan J."/>
            <person name="Che J."/>
            <person name="Ge C."/>
            <person name="Shi H."/>
            <person name="Pan Z."/>
            <person name="Liu X."/>
        </authorList>
    </citation>
    <scope>NUCLEOTIDE SEQUENCE [LARGE SCALE GENOMIC DNA]</scope>
    <source>
        <strain evidence="2">DSM 26</strain>
    </source>
</reference>
<accession>A0A0L0QUD1</accession>
<dbReference type="InterPro" id="IPR000182">
    <property type="entry name" value="GNAT_dom"/>
</dbReference>
<dbReference type="GeneID" id="66869162"/>
<dbReference type="PATRIC" id="fig|1473.5.peg.3152"/>
<dbReference type="Pfam" id="PF13508">
    <property type="entry name" value="Acetyltransf_7"/>
    <property type="match status" value="1"/>
</dbReference>